<dbReference type="PANTHER" id="PTHR12395">
    <property type="entry name" value="DOM-3 RELATED"/>
    <property type="match status" value="1"/>
</dbReference>
<gene>
    <name evidence="4" type="primary">Cni-F07H5.10</name>
    <name evidence="4" type="synonym">Cnig_chr_II.g5567</name>
    <name evidence="4" type="ORF">B9Z55_005567</name>
</gene>
<accession>A0A2G5V1G7</accession>
<dbReference type="OrthoDB" id="5774862at2759"/>
<organism evidence="4 5">
    <name type="scientific">Caenorhabditis nigoni</name>
    <dbReference type="NCBI Taxonomy" id="1611254"/>
    <lineage>
        <taxon>Eukaryota</taxon>
        <taxon>Metazoa</taxon>
        <taxon>Ecdysozoa</taxon>
        <taxon>Nematoda</taxon>
        <taxon>Chromadorea</taxon>
        <taxon>Rhabditida</taxon>
        <taxon>Rhabditina</taxon>
        <taxon>Rhabditomorpha</taxon>
        <taxon>Rhabditoidea</taxon>
        <taxon>Rhabditidae</taxon>
        <taxon>Peloderinae</taxon>
        <taxon>Caenorhabditis</taxon>
    </lineage>
</organism>
<comment type="subcellular location">
    <subcellularLocation>
        <location evidence="2">Nucleus</location>
    </subcellularLocation>
</comment>
<dbReference type="InterPro" id="IPR013961">
    <property type="entry name" value="RAI1"/>
</dbReference>
<comment type="similarity">
    <text evidence="1 2">Belongs to the DXO/Dom3Z family.</text>
</comment>
<keyword evidence="2" id="KW-0539">Nucleus</keyword>
<reference evidence="5" key="1">
    <citation type="submission" date="2017-10" db="EMBL/GenBank/DDBJ databases">
        <title>Rapid genome shrinkage in a self-fertile nematode reveals novel sperm competition proteins.</title>
        <authorList>
            <person name="Yin D."/>
            <person name="Schwarz E.M."/>
            <person name="Thomas C.G."/>
            <person name="Felde R.L."/>
            <person name="Korf I.F."/>
            <person name="Cutter A.D."/>
            <person name="Schartner C.M."/>
            <person name="Ralston E.J."/>
            <person name="Meyer B.J."/>
            <person name="Haag E.S."/>
        </authorList>
    </citation>
    <scope>NUCLEOTIDE SEQUENCE [LARGE SCALE GENOMIC DNA]</scope>
    <source>
        <strain evidence="5">JU1422</strain>
    </source>
</reference>
<dbReference type="GO" id="GO:0046872">
    <property type="term" value="F:metal ion binding"/>
    <property type="evidence" value="ECO:0007669"/>
    <property type="project" value="UniProtKB-KW"/>
</dbReference>
<dbReference type="GO" id="GO:0034353">
    <property type="term" value="F:mRNA 5'-diphosphatase activity"/>
    <property type="evidence" value="ECO:0007669"/>
    <property type="project" value="TreeGrafter"/>
</dbReference>
<evidence type="ECO:0000256" key="1">
    <source>
        <dbReference type="ARBA" id="ARBA00006562"/>
    </source>
</evidence>
<evidence type="ECO:0000256" key="2">
    <source>
        <dbReference type="RuleBase" id="RU367113"/>
    </source>
</evidence>
<comment type="cofactor">
    <cofactor evidence="2">
        <name>a divalent metal cation</name>
        <dbReference type="ChEBI" id="CHEBI:60240"/>
    </cofactor>
</comment>
<dbReference type="GO" id="GO:0000166">
    <property type="term" value="F:nucleotide binding"/>
    <property type="evidence" value="ECO:0007669"/>
    <property type="project" value="UniProtKB-KW"/>
</dbReference>
<dbReference type="GO" id="GO:0000956">
    <property type="term" value="P:nuclear-transcribed mRNA catabolic process"/>
    <property type="evidence" value="ECO:0007669"/>
    <property type="project" value="TreeGrafter"/>
</dbReference>
<dbReference type="GO" id="GO:0110155">
    <property type="term" value="P:NAD-cap decapping"/>
    <property type="evidence" value="ECO:0007669"/>
    <property type="project" value="TreeGrafter"/>
</dbReference>
<dbReference type="InterPro" id="IPR039039">
    <property type="entry name" value="RAI1-like_fam"/>
</dbReference>
<comment type="function">
    <text evidence="2">Decapping enzyme for NAD-capped RNAs: specifically hydrolyzes the nicotinamide adenine dinucleotide (NAD) cap from a subset of RNAs by removing the entire NAD moiety from the 5'-end of an NAD-capped RNA.</text>
</comment>
<comment type="caution">
    <text evidence="4">The sequence shown here is derived from an EMBL/GenBank/DDBJ whole genome shotgun (WGS) entry which is preliminary data.</text>
</comment>
<dbReference type="EC" id="3.6.1.-" evidence="2"/>
<proteinExistence type="inferred from homology"/>
<dbReference type="PANTHER" id="PTHR12395:SF14">
    <property type="entry name" value="DECAPPING NUCLEASE"/>
    <property type="match status" value="1"/>
</dbReference>
<dbReference type="EMBL" id="PDUG01000002">
    <property type="protein sequence ID" value="PIC45600.1"/>
    <property type="molecule type" value="Genomic_DNA"/>
</dbReference>
<keyword evidence="2" id="KW-0378">Hydrolase</keyword>
<feature type="domain" description="RAI1-like" evidence="3">
    <location>
        <begin position="54"/>
        <end position="318"/>
    </location>
</feature>
<dbReference type="Pfam" id="PF08652">
    <property type="entry name" value="RAI1"/>
    <property type="match status" value="1"/>
</dbReference>
<keyword evidence="2" id="KW-0540">Nuclease</keyword>
<name>A0A2G5V1G7_9PELO</name>
<keyword evidence="5" id="KW-1185">Reference proteome</keyword>
<keyword evidence="2" id="KW-0694">RNA-binding</keyword>
<dbReference type="GO" id="GO:0005634">
    <property type="term" value="C:nucleus"/>
    <property type="evidence" value="ECO:0007669"/>
    <property type="project" value="UniProtKB-SubCell"/>
</dbReference>
<dbReference type="GO" id="GO:0004518">
    <property type="term" value="F:nuclease activity"/>
    <property type="evidence" value="ECO:0007669"/>
    <property type="project" value="UniProtKB-KW"/>
</dbReference>
<dbReference type="STRING" id="1611254.A0A2G5V1G7"/>
<evidence type="ECO:0000259" key="3">
    <source>
        <dbReference type="Pfam" id="PF08652"/>
    </source>
</evidence>
<dbReference type="AlphaFoldDB" id="A0A2G5V1G7"/>
<dbReference type="GO" id="GO:0003723">
    <property type="term" value="F:RNA binding"/>
    <property type="evidence" value="ECO:0007669"/>
    <property type="project" value="UniProtKB-KW"/>
</dbReference>
<keyword evidence="2" id="KW-0479">Metal-binding</keyword>
<dbReference type="GO" id="GO:0005829">
    <property type="term" value="C:cytosol"/>
    <property type="evidence" value="ECO:0007669"/>
    <property type="project" value="TreeGrafter"/>
</dbReference>
<sequence>MSYAQYGGSGRNPGVEARIVGNLQLEYTSFEDSVTPGTTERPLLMENMLRQKMVSIDVMEGYNPIISESVNQHSIYHLYEYESQTQFLDKIPRPLIGDTEFRTRFLCCRYVICSIDDWMTRRKPAELLAIRKNGDIYIGANKSLEEISSSTNEAAYGGLNFGTKVTHRATPFEPRKHHSVVKQWYLENRKTHRSMSIFISSVARAFDSRGEVVELKTVGSKVQGKIQNLPGPKARNWWLRALLSGATRIVYGLRMDDMIVNEILEAHIDEFTHGHFKFSATRLFTEVYKIFEKIDKKLSNEGDMCLISLQRYEVDITFANEDDLNKSPFW</sequence>
<dbReference type="Proteomes" id="UP000230233">
    <property type="component" value="Chromosome II"/>
</dbReference>
<evidence type="ECO:0000313" key="4">
    <source>
        <dbReference type="EMBL" id="PIC45600.1"/>
    </source>
</evidence>
<keyword evidence="2" id="KW-0547">Nucleotide-binding</keyword>
<evidence type="ECO:0000313" key="5">
    <source>
        <dbReference type="Proteomes" id="UP000230233"/>
    </source>
</evidence>
<protein>
    <recommendedName>
        <fullName evidence="2">Decapping nuclease</fullName>
        <ecNumber evidence="2">3.6.1.-</ecNumber>
    </recommendedName>
</protein>